<comment type="subcellular location">
    <subcellularLocation>
        <location evidence="10">Cell membrane</location>
        <topology evidence="10">Single-pass membrane protein</topology>
    </subcellularLocation>
</comment>
<keyword evidence="8 10" id="KW-0484">Methanogenesis</keyword>
<evidence type="ECO:0000256" key="8">
    <source>
        <dbReference type="ARBA" id="ARBA00022994"/>
    </source>
</evidence>
<keyword evidence="7 10" id="KW-1133">Transmembrane helix</keyword>
<keyword evidence="1 10" id="KW-1003">Cell membrane</keyword>
<keyword evidence="5 10" id="KW-0812">Transmembrane</keyword>
<evidence type="ECO:0000256" key="5">
    <source>
        <dbReference type="ARBA" id="ARBA00022692"/>
    </source>
</evidence>
<dbReference type="HAMAP" id="MF_01500">
    <property type="entry name" value="MtrG"/>
    <property type="match status" value="1"/>
</dbReference>
<keyword evidence="2 10" id="KW-0554">One-carbon metabolism</keyword>
<dbReference type="PIRSF" id="PIRSF006500">
    <property type="entry name" value="MtrG"/>
    <property type="match status" value="1"/>
</dbReference>
<evidence type="ECO:0000313" key="12">
    <source>
        <dbReference type="Proteomes" id="UP001220010"/>
    </source>
</evidence>
<evidence type="ECO:0000256" key="4">
    <source>
        <dbReference type="ARBA" id="ARBA00022679"/>
    </source>
</evidence>
<keyword evidence="4 10" id="KW-0808">Transferase</keyword>
<evidence type="ECO:0000313" key="11">
    <source>
        <dbReference type="EMBL" id="MDF0591192.1"/>
    </source>
</evidence>
<keyword evidence="9 10" id="KW-0472">Membrane</keyword>
<gene>
    <name evidence="10 11" type="primary">mtrG</name>
    <name evidence="11" type="ORF">P0O15_08430</name>
</gene>
<keyword evidence="6 10" id="KW-1278">Translocase</keyword>
<evidence type="ECO:0000256" key="3">
    <source>
        <dbReference type="ARBA" id="ARBA00022603"/>
    </source>
</evidence>
<dbReference type="Proteomes" id="UP001220010">
    <property type="component" value="Unassembled WGS sequence"/>
</dbReference>
<organism evidence="11 12">
    <name type="scientific">Candidatus Methanocrinis natronophilus</name>
    <dbReference type="NCBI Taxonomy" id="3033396"/>
    <lineage>
        <taxon>Archaea</taxon>
        <taxon>Methanobacteriati</taxon>
        <taxon>Methanobacteriota</taxon>
        <taxon>Stenosarchaea group</taxon>
        <taxon>Methanomicrobia</taxon>
        <taxon>Methanotrichales</taxon>
        <taxon>Methanotrichaceae</taxon>
        <taxon>Methanocrinis</taxon>
    </lineage>
</organism>
<comment type="similarity">
    <text evidence="10">Belongs to the MtrG family.</text>
</comment>
<evidence type="ECO:0000256" key="1">
    <source>
        <dbReference type="ARBA" id="ARBA00022475"/>
    </source>
</evidence>
<dbReference type="EMBL" id="JARFPK010000030">
    <property type="protein sequence ID" value="MDF0591192.1"/>
    <property type="molecule type" value="Genomic_DNA"/>
</dbReference>
<reference evidence="11 12" key="1">
    <citation type="submission" date="2023-03" db="EMBL/GenBank/DDBJ databases">
        <title>WGS of Methanotrichaceae archaeon Mx.</title>
        <authorList>
            <person name="Sorokin D.Y."/>
            <person name="Merkel A.Y."/>
        </authorList>
    </citation>
    <scope>NUCLEOTIDE SEQUENCE [LARGE SCALE GENOMIC DNA]</scope>
    <source>
        <strain evidence="11 12">Mx</strain>
    </source>
</reference>
<dbReference type="RefSeq" id="WP_316966932.1">
    <property type="nucleotide sequence ID" value="NZ_JARFPK010000030.1"/>
</dbReference>
<dbReference type="NCBIfam" id="TIGR01149">
    <property type="entry name" value="mtrG"/>
    <property type="match status" value="1"/>
</dbReference>
<keyword evidence="3 10" id="KW-0489">Methyltransferase</keyword>
<dbReference type="InterPro" id="IPR005866">
    <property type="entry name" value="THM_MeTrfase_su_G"/>
</dbReference>
<accession>A0ABT5X9D4</accession>
<comment type="function">
    <text evidence="10">Part of a complex that catalyzes the formation of methyl-coenzyme M and tetrahydromethanopterin from coenzyme M and methyl-tetrahydromethanopterin. This is an energy-conserving, sodium-ion translocating step.</text>
</comment>
<dbReference type="GO" id="GO:0032259">
    <property type="term" value="P:methylation"/>
    <property type="evidence" value="ECO:0007669"/>
    <property type="project" value="UniProtKB-KW"/>
</dbReference>
<keyword evidence="12" id="KW-1185">Reference proteome</keyword>
<comment type="caution">
    <text evidence="11">The sequence shown here is derived from an EMBL/GenBank/DDBJ whole genome shotgun (WGS) entry which is preliminary data.</text>
</comment>
<evidence type="ECO:0000256" key="6">
    <source>
        <dbReference type="ARBA" id="ARBA00022967"/>
    </source>
</evidence>
<dbReference type="EC" id="7.2.1.4" evidence="10"/>
<evidence type="ECO:0000256" key="7">
    <source>
        <dbReference type="ARBA" id="ARBA00022989"/>
    </source>
</evidence>
<comment type="pathway">
    <text evidence="10">One-carbon metabolism; methanogenesis from CO(2); methyl-coenzyme M from 5,10-methylene-5,6,7,8-tetrahydromethanopterin: step 2/2.</text>
</comment>
<name>A0ABT5X9D4_9EURY</name>
<evidence type="ECO:0000256" key="9">
    <source>
        <dbReference type="ARBA" id="ARBA00023136"/>
    </source>
</evidence>
<sequence>MAQDNREVVPSVVVDQDQYTQVLEKLAKIDKKIEFVSAEMAQRQGKKLGRDIGILYGACGGLIIVLAYYLLAYGLGV</sequence>
<protein>
    <recommendedName>
        <fullName evidence="10">Tetrahydromethanopterin S-methyltransferase subunit G</fullName>
        <ecNumber evidence="10">7.2.1.4</ecNumber>
    </recommendedName>
    <alternativeName>
        <fullName evidence="10">N5-methyltetrahydromethanopterin--coenzyme M methyltransferase subunit G</fullName>
    </alternativeName>
</protein>
<evidence type="ECO:0000256" key="10">
    <source>
        <dbReference type="HAMAP-Rule" id="MF_01500"/>
    </source>
</evidence>
<dbReference type="Pfam" id="PF04210">
    <property type="entry name" value="MtrG"/>
    <property type="match status" value="1"/>
</dbReference>
<dbReference type="GO" id="GO:0008168">
    <property type="term" value="F:methyltransferase activity"/>
    <property type="evidence" value="ECO:0007669"/>
    <property type="project" value="UniProtKB-KW"/>
</dbReference>
<comment type="subunit">
    <text evidence="10">The complex is composed of 8 subunits; MtrA, MtrB, MtrC, MtrD, MtrE, MtrF, MtrG and MtrH.</text>
</comment>
<evidence type="ECO:0000256" key="2">
    <source>
        <dbReference type="ARBA" id="ARBA00022563"/>
    </source>
</evidence>
<feature type="transmembrane region" description="Helical" evidence="10">
    <location>
        <begin position="52"/>
        <end position="71"/>
    </location>
</feature>
<proteinExistence type="inferred from homology"/>
<comment type="catalytic activity">
    <reaction evidence="10">
        <text>5-methyl-5,6,7,8-tetrahydromethanopterin + coenzyme M + 2 Na(+)(in) = 5,6,7,8-tetrahydromethanopterin + methyl-coenzyme M + 2 Na(+)(out)</text>
        <dbReference type="Rhea" id="RHEA:53492"/>
        <dbReference type="ChEBI" id="CHEBI:29101"/>
        <dbReference type="ChEBI" id="CHEBI:58103"/>
        <dbReference type="ChEBI" id="CHEBI:58116"/>
        <dbReference type="ChEBI" id="CHEBI:58286"/>
        <dbReference type="ChEBI" id="CHEBI:58319"/>
        <dbReference type="EC" id="7.2.1.4"/>
    </reaction>
</comment>